<sequence length="68" mass="7205">MTAFHDATLSANDRCLAALHGLLTPIDATNAFPMLIPAKCATATFSEMELLDALCSSAQPALWIDSKP</sequence>
<dbReference type="EMBL" id="JNBR01002850">
    <property type="protein sequence ID" value="OQR80967.1"/>
    <property type="molecule type" value="Genomic_DNA"/>
</dbReference>
<proteinExistence type="predicted"/>
<accession>A0A1V9Y5J0</accession>
<dbReference type="AlphaFoldDB" id="A0A1V9Y5J0"/>
<dbReference type="Proteomes" id="UP000243579">
    <property type="component" value="Unassembled WGS sequence"/>
</dbReference>
<name>A0A1V9Y5J0_ACHHY</name>
<dbReference type="OrthoDB" id="165936at2759"/>
<evidence type="ECO:0000313" key="2">
    <source>
        <dbReference type="Proteomes" id="UP000243579"/>
    </source>
</evidence>
<comment type="caution">
    <text evidence="1">The sequence shown here is derived from an EMBL/GenBank/DDBJ whole genome shotgun (WGS) entry which is preliminary data.</text>
</comment>
<keyword evidence="2" id="KW-1185">Reference proteome</keyword>
<gene>
    <name evidence="1" type="ORF">ACHHYP_16893</name>
</gene>
<protein>
    <submittedName>
        <fullName evidence="1">Uncharacterized protein</fullName>
    </submittedName>
</protein>
<evidence type="ECO:0000313" key="1">
    <source>
        <dbReference type="EMBL" id="OQR80967.1"/>
    </source>
</evidence>
<organism evidence="1 2">
    <name type="scientific">Achlya hypogyna</name>
    <name type="common">Oomycete</name>
    <name type="synonym">Protoachlya hypogyna</name>
    <dbReference type="NCBI Taxonomy" id="1202772"/>
    <lineage>
        <taxon>Eukaryota</taxon>
        <taxon>Sar</taxon>
        <taxon>Stramenopiles</taxon>
        <taxon>Oomycota</taxon>
        <taxon>Saprolegniomycetes</taxon>
        <taxon>Saprolegniales</taxon>
        <taxon>Achlyaceae</taxon>
        <taxon>Achlya</taxon>
    </lineage>
</organism>
<reference evidence="1 2" key="1">
    <citation type="journal article" date="2014" name="Genome Biol. Evol.">
        <title>The secreted proteins of Achlya hypogyna and Thraustotheca clavata identify the ancestral oomycete secretome and reveal gene acquisitions by horizontal gene transfer.</title>
        <authorList>
            <person name="Misner I."/>
            <person name="Blouin N."/>
            <person name="Leonard G."/>
            <person name="Richards T.A."/>
            <person name="Lane C.E."/>
        </authorList>
    </citation>
    <scope>NUCLEOTIDE SEQUENCE [LARGE SCALE GENOMIC DNA]</scope>
    <source>
        <strain evidence="1 2">ATCC 48635</strain>
    </source>
</reference>